<comment type="caution">
    <text evidence="3">The sequence shown here is derived from an EMBL/GenBank/DDBJ whole genome shotgun (WGS) entry which is preliminary data.</text>
</comment>
<gene>
    <name evidence="3" type="ORF">QO034_21210</name>
</gene>
<organism evidence="3 4">
    <name type="scientific">Sedimentitalea xiamensis</name>
    <dbReference type="NCBI Taxonomy" id="3050037"/>
    <lineage>
        <taxon>Bacteria</taxon>
        <taxon>Pseudomonadati</taxon>
        <taxon>Pseudomonadota</taxon>
        <taxon>Alphaproteobacteria</taxon>
        <taxon>Rhodobacterales</taxon>
        <taxon>Paracoccaceae</taxon>
        <taxon>Sedimentitalea</taxon>
    </lineage>
</organism>
<sequence length="120" mass="12309">MAGPLQGIRIIDAITMISGPLATMIPADQGAEVIKIENPCGGDHSRQVAGQARPDQGPSGGAARHRPFQGRAEPGPAPRRQQQRSVQPVGQVASTETGPVRPGVIDLFSGNAGGIIRSGS</sequence>
<feature type="region of interest" description="Disordered" evidence="2">
    <location>
        <begin position="37"/>
        <end position="120"/>
    </location>
</feature>
<dbReference type="PANTHER" id="PTHR48207:SF3">
    <property type="entry name" value="SUCCINATE--HYDROXYMETHYLGLUTARATE COA-TRANSFERASE"/>
    <property type="match status" value="1"/>
</dbReference>
<dbReference type="InterPro" id="IPR023606">
    <property type="entry name" value="CoA-Trfase_III_dom_1_sf"/>
</dbReference>
<keyword evidence="4" id="KW-1185">Reference proteome</keyword>
<dbReference type="EMBL" id="JASNJE010000043">
    <property type="protein sequence ID" value="MDK3075589.1"/>
    <property type="molecule type" value="Genomic_DNA"/>
</dbReference>
<protein>
    <submittedName>
        <fullName evidence="3">CoA transferase</fullName>
    </submittedName>
</protein>
<dbReference type="Pfam" id="PF02515">
    <property type="entry name" value="CoA_transf_3"/>
    <property type="match status" value="1"/>
</dbReference>
<dbReference type="InterPro" id="IPR050483">
    <property type="entry name" value="CoA-transferase_III_domain"/>
</dbReference>
<keyword evidence="1 3" id="KW-0808">Transferase</keyword>
<evidence type="ECO:0000256" key="2">
    <source>
        <dbReference type="SAM" id="MobiDB-lite"/>
    </source>
</evidence>
<accession>A0ABT7FKB7</accession>
<dbReference type="PANTHER" id="PTHR48207">
    <property type="entry name" value="SUCCINATE--HYDROXYMETHYLGLUTARATE COA-TRANSFERASE"/>
    <property type="match status" value="1"/>
</dbReference>
<dbReference type="Proteomes" id="UP001227126">
    <property type="component" value="Unassembled WGS sequence"/>
</dbReference>
<proteinExistence type="predicted"/>
<evidence type="ECO:0000313" key="4">
    <source>
        <dbReference type="Proteomes" id="UP001227126"/>
    </source>
</evidence>
<dbReference type="InterPro" id="IPR003673">
    <property type="entry name" value="CoA-Trfase_fam_III"/>
</dbReference>
<evidence type="ECO:0000256" key="1">
    <source>
        <dbReference type="ARBA" id="ARBA00022679"/>
    </source>
</evidence>
<dbReference type="GO" id="GO:0016740">
    <property type="term" value="F:transferase activity"/>
    <property type="evidence" value="ECO:0007669"/>
    <property type="project" value="UniProtKB-KW"/>
</dbReference>
<name>A0ABT7FKB7_9RHOB</name>
<reference evidence="3 4" key="1">
    <citation type="submission" date="2023-05" db="EMBL/GenBank/DDBJ databases">
        <title>Sedimentitalea sp. nov. JM2-8.</title>
        <authorList>
            <person name="Huang J."/>
        </authorList>
    </citation>
    <scope>NUCLEOTIDE SEQUENCE [LARGE SCALE GENOMIC DNA]</scope>
    <source>
        <strain evidence="3 4">JM2-8</strain>
    </source>
</reference>
<evidence type="ECO:0000313" key="3">
    <source>
        <dbReference type="EMBL" id="MDK3075589.1"/>
    </source>
</evidence>
<dbReference type="SUPFAM" id="SSF89796">
    <property type="entry name" value="CoA-transferase family III (CaiB/BaiF)"/>
    <property type="match status" value="1"/>
</dbReference>
<feature type="compositionally biased region" description="Low complexity" evidence="2">
    <location>
        <begin position="78"/>
        <end position="92"/>
    </location>
</feature>
<dbReference type="RefSeq" id="WP_284487513.1">
    <property type="nucleotide sequence ID" value="NZ_JASNJE010000043.1"/>
</dbReference>
<dbReference type="Gene3D" id="3.40.50.10540">
    <property type="entry name" value="Crotonobetainyl-coa:carnitine coa-transferase, domain 1"/>
    <property type="match status" value="1"/>
</dbReference>